<dbReference type="AlphaFoldDB" id="A0A564YWN2"/>
<keyword evidence="2" id="KW-1185">Reference proteome</keyword>
<proteinExistence type="predicted"/>
<dbReference type="Proteomes" id="UP000321570">
    <property type="component" value="Unassembled WGS sequence"/>
</dbReference>
<organism evidence="1 2">
    <name type="scientific">Hymenolepis diminuta</name>
    <name type="common">Rat tapeworm</name>
    <dbReference type="NCBI Taxonomy" id="6216"/>
    <lineage>
        <taxon>Eukaryota</taxon>
        <taxon>Metazoa</taxon>
        <taxon>Spiralia</taxon>
        <taxon>Lophotrochozoa</taxon>
        <taxon>Platyhelminthes</taxon>
        <taxon>Cestoda</taxon>
        <taxon>Eucestoda</taxon>
        <taxon>Cyclophyllidea</taxon>
        <taxon>Hymenolepididae</taxon>
        <taxon>Hymenolepis</taxon>
    </lineage>
</organism>
<reference evidence="1 2" key="1">
    <citation type="submission" date="2019-07" db="EMBL/GenBank/DDBJ databases">
        <authorList>
            <person name="Jastrzebski P J."/>
            <person name="Paukszto L."/>
            <person name="Jastrzebski P J."/>
        </authorList>
    </citation>
    <scope>NUCLEOTIDE SEQUENCE [LARGE SCALE GENOMIC DNA]</scope>
    <source>
        <strain evidence="1 2">WMS-il1</strain>
    </source>
</reference>
<sequence length="122" mass="14303">MTSFCVKYLHLATPLLINALFKFVLHDEIIELNYSETAAIIKEVFGWNFSLFNQLIVVIEHDGNLYEFSGVVNFHCFNFSFGTLTEEQFRSLIFISGFQMKIRLPLRTYLLKIKEEIPNMKL</sequence>
<dbReference type="EMBL" id="CABIJS010000443">
    <property type="protein sequence ID" value="VUZ51429.1"/>
    <property type="molecule type" value="Genomic_DNA"/>
</dbReference>
<name>A0A564YWN2_HYMDI</name>
<protein>
    <submittedName>
        <fullName evidence="1">Uncharacterized protein</fullName>
    </submittedName>
</protein>
<accession>A0A564YWN2</accession>
<evidence type="ECO:0000313" key="2">
    <source>
        <dbReference type="Proteomes" id="UP000321570"/>
    </source>
</evidence>
<gene>
    <name evidence="1" type="ORF">WMSIL1_LOCUS10095</name>
</gene>
<evidence type="ECO:0000313" key="1">
    <source>
        <dbReference type="EMBL" id="VUZ51429.1"/>
    </source>
</evidence>